<feature type="region of interest" description="Disordered" evidence="1">
    <location>
        <begin position="467"/>
        <end position="486"/>
    </location>
</feature>
<gene>
    <name evidence="3" type="ORF">D6D85_01225</name>
    <name evidence="4" type="ORF">EF810_01190</name>
</gene>
<protein>
    <submittedName>
        <fullName evidence="3">Uncharacterized protein</fullName>
    </submittedName>
</protein>
<feature type="transmembrane region" description="Helical" evidence="2">
    <location>
        <begin position="34"/>
        <end position="55"/>
    </location>
</feature>
<name>A0A429GWS9_9CREN</name>
<comment type="caution">
    <text evidence="3">The sequence shown here is derived from an EMBL/GenBank/DDBJ whole genome shotgun (WGS) entry which is preliminary data.</text>
</comment>
<dbReference type="EMBL" id="RCOS01000021">
    <property type="protein sequence ID" value="RSN78334.1"/>
    <property type="molecule type" value="Genomic_DNA"/>
</dbReference>
<feature type="transmembrane region" description="Helical" evidence="2">
    <location>
        <begin position="148"/>
        <end position="181"/>
    </location>
</feature>
<feature type="transmembrane region" description="Helical" evidence="2">
    <location>
        <begin position="62"/>
        <end position="82"/>
    </location>
</feature>
<feature type="transmembrane region" description="Helical" evidence="2">
    <location>
        <begin position="117"/>
        <end position="142"/>
    </location>
</feature>
<keyword evidence="2" id="KW-1133">Transmembrane helix</keyword>
<evidence type="ECO:0000256" key="2">
    <source>
        <dbReference type="SAM" id="Phobius"/>
    </source>
</evidence>
<accession>A0A429GWS9</accession>
<feature type="transmembrane region" description="Helical" evidence="2">
    <location>
        <begin position="217"/>
        <end position="242"/>
    </location>
</feature>
<evidence type="ECO:0000313" key="6">
    <source>
        <dbReference type="Proteomes" id="UP000316217"/>
    </source>
</evidence>
<dbReference type="RefSeq" id="WP_125670234.1">
    <property type="nucleotide sequence ID" value="NZ_RCOS01000021.1"/>
</dbReference>
<keyword evidence="5" id="KW-1185">Reference proteome</keyword>
<evidence type="ECO:0000313" key="5">
    <source>
        <dbReference type="Proteomes" id="UP000277582"/>
    </source>
</evidence>
<feature type="transmembrane region" description="Helical" evidence="2">
    <location>
        <begin position="358"/>
        <end position="380"/>
    </location>
</feature>
<evidence type="ECO:0000313" key="3">
    <source>
        <dbReference type="EMBL" id="RSN78334.1"/>
    </source>
</evidence>
<organism evidence="3 5">
    <name type="scientific">Candidatus Methanodesulfokora washburnensis</name>
    <dbReference type="NCBI Taxonomy" id="2478471"/>
    <lineage>
        <taxon>Archaea</taxon>
        <taxon>Thermoproteota</taxon>
        <taxon>Candidatus Korarchaeia</taxon>
        <taxon>Candidatus Korarchaeia incertae sedis</taxon>
        <taxon>Candidatus Methanodesulfokora</taxon>
    </lineage>
</organism>
<feature type="transmembrane region" description="Helical" evidence="2">
    <location>
        <begin position="321"/>
        <end position="338"/>
    </location>
</feature>
<reference evidence="3 5" key="1">
    <citation type="submission" date="2018-10" db="EMBL/GenBank/DDBJ databases">
        <title>Co-occurring genomic capacity for anaerobic methane metabolism and dissimilatory sulfite reduction discovered in the Korarchaeota.</title>
        <authorList>
            <person name="Mckay L.J."/>
            <person name="Dlakic M."/>
            <person name="Fields M.W."/>
            <person name="Delmont T.O."/>
            <person name="Eren A.M."/>
            <person name="Jay Z.J."/>
            <person name="Klingelsmith K.B."/>
            <person name="Rusch D.B."/>
            <person name="Inskeep W.P."/>
        </authorList>
    </citation>
    <scope>NUCLEOTIDE SEQUENCE [LARGE SCALE GENOMIC DNA]</scope>
    <source>
        <strain evidence="3 5">MDKW</strain>
    </source>
</reference>
<sequence length="486" mass="53833">MALAKEGFFNSLTMFSLIFFFVLIDVIYVNPFLILTVFLLAVMFNPAIYMFLWYIWELAGTLLGIAVGAPAGPSGMTLGMIIGAIGSFIGFLIVIFTRVLPFVLGIIYALVIVPQGLLLASWGIGIFFVGILFAYFLLYFLLFDNEIALYGLVASIIIAGLHTQSVMLVVGLAICALAGAIIGLNVPVNIKDLLNKAGILYYMAMCGIFMVGPSSEIVGALYSVLQLGFLAPATLVTLLFIMNIMDGRMEWNHLLFKLMAMAYILYCVASAIIPGYHLPFTLWFTGGQPVIHPENYDNAIITYLNMISPAVASLYKAYARYLGFAIAFLVYYIYHPGVPEHGWIGGPAFKTVNLLDGYLLMVAMIIIGLAFAFDLITGLTEYSVFPLIQKTVGLPRKVEAVARRRKAEEKRKEKVEELKKRAGKLAGETKKRFEMAQKGGQLAGLSKFETMRQMAGIVKKEAEREWAEAKKEGEEEKKKKTKKKKK</sequence>
<feature type="compositionally biased region" description="Basic and acidic residues" evidence="1">
    <location>
        <begin position="467"/>
        <end position="478"/>
    </location>
</feature>
<reference evidence="4 6" key="2">
    <citation type="journal article" date="2019" name="Nat. Microbiol.">
        <title>Wide diversity of methane and short-chain alkane metabolisms in uncultured archaea.</title>
        <authorList>
            <person name="Borrel G."/>
            <person name="Adam P.S."/>
            <person name="McKay L.J."/>
            <person name="Chen L.X."/>
            <person name="Sierra-Garcia I.N."/>
            <person name="Sieber C.M."/>
            <person name="Letourneur Q."/>
            <person name="Ghozlane A."/>
            <person name="Andersen G.L."/>
            <person name="Li W.J."/>
            <person name="Hallam S.J."/>
            <person name="Muyzer G."/>
            <person name="de Oliveira V.M."/>
            <person name="Inskeep W.P."/>
            <person name="Banfield J.F."/>
            <person name="Gribaldo S."/>
        </authorList>
    </citation>
    <scope>NUCLEOTIDE SEQUENCE [LARGE SCALE GENOMIC DNA]</scope>
    <source>
        <strain evidence="4">NM4</strain>
    </source>
</reference>
<evidence type="ECO:0000256" key="1">
    <source>
        <dbReference type="SAM" id="MobiDB-lite"/>
    </source>
</evidence>
<evidence type="ECO:0000313" key="4">
    <source>
        <dbReference type="EMBL" id="RZN63265.1"/>
    </source>
</evidence>
<dbReference type="Proteomes" id="UP000316217">
    <property type="component" value="Unassembled WGS sequence"/>
</dbReference>
<feature type="transmembrane region" description="Helical" evidence="2">
    <location>
        <begin position="88"/>
        <end position="110"/>
    </location>
</feature>
<dbReference type="AlphaFoldDB" id="A0A429GWS9"/>
<feature type="transmembrane region" description="Helical" evidence="2">
    <location>
        <begin position="296"/>
        <end position="314"/>
    </location>
</feature>
<dbReference type="Proteomes" id="UP000277582">
    <property type="component" value="Unassembled WGS sequence"/>
</dbReference>
<keyword evidence="2" id="KW-0812">Transmembrane</keyword>
<proteinExistence type="predicted"/>
<feature type="transmembrane region" description="Helical" evidence="2">
    <location>
        <begin position="254"/>
        <end position="276"/>
    </location>
</feature>
<keyword evidence="2" id="KW-0472">Membrane</keyword>
<feature type="transmembrane region" description="Helical" evidence="2">
    <location>
        <begin position="193"/>
        <end position="211"/>
    </location>
</feature>
<dbReference type="EMBL" id="RXII01000020">
    <property type="protein sequence ID" value="RZN63265.1"/>
    <property type="molecule type" value="Genomic_DNA"/>
</dbReference>
<feature type="transmembrane region" description="Helical" evidence="2">
    <location>
        <begin position="7"/>
        <end position="28"/>
    </location>
</feature>